<sequence length="382" mass="40633">MTNQSAELSAEGGQLRASTLELFFDLVFVFTITQLSHVYTHHPGWQAIAQVALLFGVIWWMYSGYVWLTNEVAPNSTARRSWLMIGMFAFFVLALAIPDAFHGTGIAFGAGYVLVTAVHTALFVSAGGASATLAIRRIAPLNGLAAALVLAGGFVHGWLQYACWTAAFVVQVLSPYLVDTQDFVIRASHFCERHGLVVIVAIGESIVAIGAGLAGEKITTQLIATVALGLCLAYVLWWAYFGVDNEHGEAALAAVPDRERSRPALLAYGYSLYPLLIGVIVAAAGIQMSIAHGNEAASVAVAAALSGGVALYFLGQFFFRLTLRLPRPWARLLAAAAVAATTPIGVIWVSWAQLAAIVTVAYAAVIADDLVTARSGEHGTYY</sequence>
<feature type="transmembrane region" description="Helical" evidence="1">
    <location>
        <begin position="264"/>
        <end position="290"/>
    </location>
</feature>
<feature type="transmembrane region" description="Helical" evidence="1">
    <location>
        <begin position="221"/>
        <end position="243"/>
    </location>
</feature>
<protein>
    <submittedName>
        <fullName evidence="2">Low temperature requirement protein A</fullName>
    </submittedName>
</protein>
<dbReference type="PANTHER" id="PTHR36840">
    <property type="entry name" value="BLL5714 PROTEIN"/>
    <property type="match status" value="1"/>
</dbReference>
<proteinExistence type="predicted"/>
<feature type="transmembrane region" description="Helical" evidence="1">
    <location>
        <begin position="80"/>
        <end position="98"/>
    </location>
</feature>
<accession>A0ABS0CTT8</accession>
<evidence type="ECO:0000256" key="1">
    <source>
        <dbReference type="SAM" id="Phobius"/>
    </source>
</evidence>
<dbReference type="EMBL" id="JADLQX010000015">
    <property type="protein sequence ID" value="MBF6300038.1"/>
    <property type="molecule type" value="Genomic_DNA"/>
</dbReference>
<keyword evidence="3" id="KW-1185">Reference proteome</keyword>
<feature type="transmembrane region" description="Helical" evidence="1">
    <location>
        <begin position="296"/>
        <end position="319"/>
    </location>
</feature>
<name>A0ABS0CTT8_9NOCA</name>
<organism evidence="2 3">
    <name type="scientific">Nocardia amamiensis</name>
    <dbReference type="NCBI Taxonomy" id="404578"/>
    <lineage>
        <taxon>Bacteria</taxon>
        <taxon>Bacillati</taxon>
        <taxon>Actinomycetota</taxon>
        <taxon>Actinomycetes</taxon>
        <taxon>Mycobacteriales</taxon>
        <taxon>Nocardiaceae</taxon>
        <taxon>Nocardia</taxon>
    </lineage>
</organism>
<dbReference type="PANTHER" id="PTHR36840:SF1">
    <property type="entry name" value="BLL5714 PROTEIN"/>
    <property type="match status" value="1"/>
</dbReference>
<dbReference type="Proteomes" id="UP000702209">
    <property type="component" value="Unassembled WGS sequence"/>
</dbReference>
<keyword evidence="1" id="KW-1133">Transmembrane helix</keyword>
<reference evidence="2 3" key="1">
    <citation type="submission" date="2020-10" db="EMBL/GenBank/DDBJ databases">
        <title>Identification of Nocardia species via Next-generation sequencing and recognition of intraspecies genetic diversity.</title>
        <authorList>
            <person name="Li P."/>
            <person name="Li P."/>
            <person name="Lu B."/>
        </authorList>
    </citation>
    <scope>NUCLEOTIDE SEQUENCE [LARGE SCALE GENOMIC DNA]</scope>
    <source>
        <strain evidence="2 3">BJ06-0157</strain>
    </source>
</reference>
<keyword evidence="1" id="KW-0812">Transmembrane</keyword>
<feature type="transmembrane region" description="Helical" evidence="1">
    <location>
        <begin position="104"/>
        <end position="126"/>
    </location>
</feature>
<comment type="caution">
    <text evidence="2">The sequence shown here is derived from an EMBL/GenBank/DDBJ whole genome shotgun (WGS) entry which is preliminary data.</text>
</comment>
<keyword evidence="1" id="KW-0472">Membrane</keyword>
<gene>
    <name evidence="2" type="ORF">IU459_21190</name>
</gene>
<feature type="transmembrane region" description="Helical" evidence="1">
    <location>
        <begin position="45"/>
        <end position="68"/>
    </location>
</feature>
<evidence type="ECO:0000313" key="2">
    <source>
        <dbReference type="EMBL" id="MBF6300038.1"/>
    </source>
</evidence>
<dbReference type="Pfam" id="PF06772">
    <property type="entry name" value="LtrA"/>
    <property type="match status" value="1"/>
</dbReference>
<feature type="transmembrane region" description="Helical" evidence="1">
    <location>
        <begin position="138"/>
        <end position="158"/>
    </location>
</feature>
<dbReference type="InterPro" id="IPR010640">
    <property type="entry name" value="Low_temperature_requirement_A"/>
</dbReference>
<dbReference type="RefSeq" id="WP_195131275.1">
    <property type="nucleotide sequence ID" value="NZ_JADLQX010000015.1"/>
</dbReference>
<evidence type="ECO:0000313" key="3">
    <source>
        <dbReference type="Proteomes" id="UP000702209"/>
    </source>
</evidence>